<dbReference type="Proteomes" id="UP001628124">
    <property type="component" value="Unassembled WGS sequence"/>
</dbReference>
<sequence>MIIFGTISDQKMTYQYKIKAVNKGTFATPAIYSEAMYEPHPTTTFNFSIMFGSFASSKNMSRS</sequence>
<keyword evidence="3" id="KW-1185">Reference proteome</keyword>
<organism evidence="2 3">
    <name type="scientific">Candidatus Rickettsia kedanie</name>
    <dbReference type="NCBI Taxonomy" id="3115352"/>
    <lineage>
        <taxon>Bacteria</taxon>
        <taxon>Pseudomonadati</taxon>
        <taxon>Pseudomonadota</taxon>
        <taxon>Alphaproteobacteria</taxon>
        <taxon>Rickettsiales</taxon>
        <taxon>Rickettsiaceae</taxon>
        <taxon>Rickettsieae</taxon>
        <taxon>Rickettsia</taxon>
        <taxon>spotted fever group</taxon>
    </lineage>
</organism>
<reference evidence="2 3" key="1">
    <citation type="journal article" date="2024" name="Microbiol. Immunol.">
        <title>Discovery of a novel spotted fever group Rickettsia, 'Candidatus Rickettsia kedanie,' in unfed larval chigger mites, Leptotrombidium scutellare.</title>
        <authorList>
            <person name="Ogawa M."/>
            <person name="Matsutani M."/>
            <person name="Katayama T."/>
            <person name="Takada N."/>
            <person name="Noda S."/>
            <person name="Takahashi M."/>
            <person name="Kageyama D."/>
            <person name="Hanaoka N."/>
            <person name="Ebihara H."/>
        </authorList>
    </citation>
    <scope>NUCLEOTIDE SEQUENCE [LARGE SCALE GENOMIC DNA]</scope>
    <source>
        <strain evidence="2 3">KNCP2-13</strain>
    </source>
</reference>
<evidence type="ECO:0000313" key="2">
    <source>
        <dbReference type="EMBL" id="GAA5252362.1"/>
    </source>
</evidence>
<feature type="domain" description="Bacterial alpha-2-macroglobulin MG10" evidence="1">
    <location>
        <begin position="4"/>
        <end position="39"/>
    </location>
</feature>
<accession>A0ABP9TW44</accession>
<dbReference type="EMBL" id="BAABMM010000025">
    <property type="protein sequence ID" value="GAA5252362.1"/>
    <property type="molecule type" value="Genomic_DNA"/>
</dbReference>
<gene>
    <name evidence="2" type="ORF">KNCP2_06500</name>
</gene>
<evidence type="ECO:0000259" key="1">
    <source>
        <dbReference type="Pfam" id="PF17973"/>
    </source>
</evidence>
<name>A0ABP9TW44_9RICK</name>
<comment type="caution">
    <text evidence="2">The sequence shown here is derived from an EMBL/GenBank/DDBJ whole genome shotgun (WGS) entry which is preliminary data.</text>
</comment>
<dbReference type="Pfam" id="PF17973">
    <property type="entry name" value="bMG10"/>
    <property type="match status" value="1"/>
</dbReference>
<dbReference type="InterPro" id="IPR041246">
    <property type="entry name" value="Bact_MG10"/>
</dbReference>
<protein>
    <recommendedName>
        <fullName evidence="1">Bacterial alpha-2-macroglobulin MG10 domain-containing protein</fullName>
    </recommendedName>
</protein>
<proteinExistence type="predicted"/>
<evidence type="ECO:0000313" key="3">
    <source>
        <dbReference type="Proteomes" id="UP001628124"/>
    </source>
</evidence>